<dbReference type="InterPro" id="IPR014710">
    <property type="entry name" value="RmlC-like_jellyroll"/>
</dbReference>
<dbReference type="CDD" id="cd07010">
    <property type="entry name" value="cupin_PMI_type_I_N_bac"/>
    <property type="match status" value="1"/>
</dbReference>
<dbReference type="Gene3D" id="2.60.120.10">
    <property type="entry name" value="Jelly Rolls"/>
    <property type="match status" value="2"/>
</dbReference>
<dbReference type="InterPro" id="IPR049071">
    <property type="entry name" value="MPI_cupin_dom"/>
</dbReference>
<keyword evidence="10" id="KW-1185">Reference proteome</keyword>
<dbReference type="PANTHER" id="PTHR42742">
    <property type="entry name" value="TRANSCRIPTIONAL REPRESSOR MPRA"/>
    <property type="match status" value="1"/>
</dbReference>
<feature type="domain" description="Phosphomannose isomerase type I catalytic" evidence="7">
    <location>
        <begin position="11"/>
        <end position="118"/>
    </location>
</feature>
<keyword evidence="1 5" id="KW-0479">Metal-binding</keyword>
<accession>I3YWW9</accession>
<dbReference type="GO" id="GO:0008270">
    <property type="term" value="F:zinc ion binding"/>
    <property type="evidence" value="ECO:0007669"/>
    <property type="project" value="InterPro"/>
</dbReference>
<proteinExistence type="predicted"/>
<dbReference type="PATRIC" id="fig|746697.3.peg.2055"/>
<dbReference type="PANTHER" id="PTHR42742:SF3">
    <property type="entry name" value="FRUCTOKINASE"/>
    <property type="match status" value="1"/>
</dbReference>
<dbReference type="InterPro" id="IPR051804">
    <property type="entry name" value="Carb_Metab_Reg_Kinase/Isom"/>
</dbReference>
<dbReference type="KEGG" id="asl:Aeqsu_2021"/>
<dbReference type="GO" id="GO:0005975">
    <property type="term" value="P:carbohydrate metabolic process"/>
    <property type="evidence" value="ECO:0007669"/>
    <property type="project" value="InterPro"/>
</dbReference>
<feature type="binding site" evidence="5">
    <location>
        <position position="106"/>
    </location>
    <ligand>
        <name>Zn(2+)</name>
        <dbReference type="ChEBI" id="CHEBI:29105"/>
    </ligand>
</feature>
<organism evidence="9 10">
    <name type="scientific">Aequorivita sublithincola (strain DSM 14238 / LMG 21431 / ACAM 643 / 9-3)</name>
    <dbReference type="NCBI Taxonomy" id="746697"/>
    <lineage>
        <taxon>Bacteria</taxon>
        <taxon>Pseudomonadati</taxon>
        <taxon>Bacteroidota</taxon>
        <taxon>Flavobacteriia</taxon>
        <taxon>Flavobacteriales</taxon>
        <taxon>Flavobacteriaceae</taxon>
        <taxon>Aequorivita</taxon>
    </lineage>
</organism>
<dbReference type="Proteomes" id="UP000006049">
    <property type="component" value="Chromosome"/>
</dbReference>
<dbReference type="Pfam" id="PF20511">
    <property type="entry name" value="PMI_typeI_cat"/>
    <property type="match status" value="1"/>
</dbReference>
<dbReference type="eggNOG" id="COG1482">
    <property type="taxonomic scope" value="Bacteria"/>
</dbReference>
<dbReference type="SUPFAM" id="SSF51182">
    <property type="entry name" value="RmlC-like cupins"/>
    <property type="match status" value="1"/>
</dbReference>
<sequence>MITISTLYPLKFEPILKEKVWGGNKLNTLFQKEAIGEIGESWEISGVNENVSVVSNGSLKGKSLNWLLEVYKHKLVGRKVYRHFGNTFPLLFKLIDACEDLSVQVHPDDFLAKKRHNSFGKTEMWYILDVEKEGRLILGFNEKMSQKKYLKALSENRITEILKSEPVKKGDAFILKPGTVHAIGAGVLLAEIQQTSDITYRIYDWERPDTNGQMRQLHTDLALDAIDFNSSKTKLEFSEEKNIPLTIGTTDFFSVNKLILSQNYIRNFEVKTSFTVYMCLEGTAIIETDNYSEEIIKGQTILIPAQLTEIKFNTNSASFLEVYIP</sequence>
<evidence type="ECO:0000256" key="3">
    <source>
        <dbReference type="ARBA" id="ARBA00029741"/>
    </source>
</evidence>
<feature type="binding site" evidence="5">
    <location>
        <position position="123"/>
    </location>
    <ligand>
        <name>Zn(2+)</name>
        <dbReference type="ChEBI" id="CHEBI:29105"/>
    </ligand>
</feature>
<evidence type="ECO:0000256" key="2">
    <source>
        <dbReference type="ARBA" id="ARBA00022833"/>
    </source>
</evidence>
<dbReference type="InterPro" id="IPR011051">
    <property type="entry name" value="RmlC_Cupin_sf"/>
</dbReference>
<keyword evidence="9" id="KW-0413">Isomerase</keyword>
<feature type="domain" description="Mannose-6-phosphate isomerase cupin" evidence="8">
    <location>
        <begin position="249"/>
        <end position="313"/>
    </location>
</feature>
<evidence type="ECO:0000256" key="4">
    <source>
        <dbReference type="ARBA" id="ARBA00030762"/>
    </source>
</evidence>
<evidence type="ECO:0000256" key="6">
    <source>
        <dbReference type="PIRSR" id="PIRSR036894-2"/>
    </source>
</evidence>
<dbReference type="STRING" id="746697.Aeqsu_2021"/>
<dbReference type="GO" id="GO:0004476">
    <property type="term" value="F:mannose-6-phosphate isomerase activity"/>
    <property type="evidence" value="ECO:0007669"/>
    <property type="project" value="InterPro"/>
</dbReference>
<comment type="cofactor">
    <cofactor evidence="5">
        <name>Zn(2+)</name>
        <dbReference type="ChEBI" id="CHEBI:29105"/>
    </cofactor>
    <text evidence="5">Binds 1 zinc ion per subunit.</text>
</comment>
<dbReference type="EMBL" id="CP003280">
    <property type="protein sequence ID" value="AFL81487.1"/>
    <property type="molecule type" value="Genomic_DNA"/>
</dbReference>
<evidence type="ECO:0000259" key="7">
    <source>
        <dbReference type="Pfam" id="PF20511"/>
    </source>
</evidence>
<dbReference type="InterPro" id="IPR014628">
    <property type="entry name" value="Man6P_isomerase_Firm_short"/>
</dbReference>
<gene>
    <name evidence="9" type="ordered locus">Aeqsu_2021</name>
</gene>
<evidence type="ECO:0000313" key="10">
    <source>
        <dbReference type="Proteomes" id="UP000006049"/>
    </source>
</evidence>
<protein>
    <recommendedName>
        <fullName evidence="3">Phosphohexomutase</fullName>
    </recommendedName>
    <alternativeName>
        <fullName evidence="4">Phosphomannose isomerase</fullName>
    </alternativeName>
</protein>
<dbReference type="OrthoDB" id="9808275at2"/>
<dbReference type="HOGENOM" id="CLU_020529_0_1_10"/>
<dbReference type="InterPro" id="IPR046457">
    <property type="entry name" value="PMI_typeI_cat"/>
</dbReference>
<evidence type="ECO:0000313" key="9">
    <source>
        <dbReference type="EMBL" id="AFL81487.1"/>
    </source>
</evidence>
<evidence type="ECO:0000256" key="5">
    <source>
        <dbReference type="PIRSR" id="PIRSR036894-1"/>
    </source>
</evidence>
<dbReference type="PIRSF" id="PIRSF036894">
    <property type="entry name" value="PMI_Firm_short"/>
    <property type="match status" value="1"/>
</dbReference>
<keyword evidence="2 5" id="KW-0862">Zinc</keyword>
<name>I3YWW9_AEQSU</name>
<feature type="binding site" evidence="5">
    <location>
        <position position="181"/>
    </location>
    <ligand>
        <name>Zn(2+)</name>
        <dbReference type="ChEBI" id="CHEBI:29105"/>
    </ligand>
</feature>
<evidence type="ECO:0000256" key="1">
    <source>
        <dbReference type="ARBA" id="ARBA00022723"/>
    </source>
</evidence>
<dbReference type="AlphaFoldDB" id="I3YWW9"/>
<reference evidence="9 10" key="1">
    <citation type="submission" date="2012-06" db="EMBL/GenBank/DDBJ databases">
        <title>The complete genome of Aequorivita sublithincola DSM 14238.</title>
        <authorList>
            <consortium name="US DOE Joint Genome Institute (JGI-PGF)"/>
            <person name="Lucas S."/>
            <person name="Copeland A."/>
            <person name="Lapidus A."/>
            <person name="Goodwin L."/>
            <person name="Pitluck S."/>
            <person name="Peters L."/>
            <person name="Munk A.C.C."/>
            <person name="Kyrpides N."/>
            <person name="Mavromatis K."/>
            <person name="Pagani I."/>
            <person name="Ivanova N."/>
            <person name="Ovchinnikova G."/>
            <person name="Zeytun A."/>
            <person name="Detter J.C."/>
            <person name="Han C."/>
            <person name="Land M."/>
            <person name="Hauser L."/>
            <person name="Markowitz V."/>
            <person name="Cheng J.-F."/>
            <person name="Hugenholtz P."/>
            <person name="Woyke T."/>
            <person name="Wu D."/>
            <person name="Tindall B."/>
            <person name="Faehnrich R."/>
            <person name="Brambilla E."/>
            <person name="Klenk H.-P."/>
            <person name="Eisen J.A."/>
        </authorList>
    </citation>
    <scope>NUCLEOTIDE SEQUENCE [LARGE SCALE GENOMIC DNA]</scope>
    <source>
        <strain evidence="10">DSM 14238 / LMG 21431 / ACAM 643 / 9-3</strain>
    </source>
</reference>
<dbReference type="Pfam" id="PF21621">
    <property type="entry name" value="MPI_cupin_dom"/>
    <property type="match status" value="1"/>
</dbReference>
<dbReference type="RefSeq" id="WP_014782740.1">
    <property type="nucleotide sequence ID" value="NC_018013.1"/>
</dbReference>
<evidence type="ECO:0000259" key="8">
    <source>
        <dbReference type="Pfam" id="PF21621"/>
    </source>
</evidence>
<feature type="active site" evidence="6">
    <location>
        <position position="201"/>
    </location>
</feature>